<dbReference type="EMBL" id="JAIQCV010000012">
    <property type="protein sequence ID" value="KAH1039047.1"/>
    <property type="molecule type" value="Genomic_DNA"/>
</dbReference>
<evidence type="ECO:0008006" key="3">
    <source>
        <dbReference type="Google" id="ProtNLM"/>
    </source>
</evidence>
<accession>A0A9D3UE93</accession>
<dbReference type="AlphaFoldDB" id="A0A9D3UE93"/>
<proteinExistence type="predicted"/>
<feature type="non-terminal residue" evidence="1">
    <location>
        <position position="136"/>
    </location>
</feature>
<gene>
    <name evidence="1" type="ORF">J1N35_040790</name>
</gene>
<dbReference type="Proteomes" id="UP000828251">
    <property type="component" value="Unassembled WGS sequence"/>
</dbReference>
<dbReference type="PANTHER" id="PTHR22930:SF221">
    <property type="entry name" value="NUCLEASE HARBI1"/>
    <property type="match status" value="1"/>
</dbReference>
<comment type="caution">
    <text evidence="1">The sequence shown here is derived from an EMBL/GenBank/DDBJ whole genome shotgun (WGS) entry which is preliminary data.</text>
</comment>
<evidence type="ECO:0000313" key="1">
    <source>
        <dbReference type="EMBL" id="KAH1039047.1"/>
    </source>
</evidence>
<organism evidence="1 2">
    <name type="scientific">Gossypium stocksii</name>
    <dbReference type="NCBI Taxonomy" id="47602"/>
    <lineage>
        <taxon>Eukaryota</taxon>
        <taxon>Viridiplantae</taxon>
        <taxon>Streptophyta</taxon>
        <taxon>Embryophyta</taxon>
        <taxon>Tracheophyta</taxon>
        <taxon>Spermatophyta</taxon>
        <taxon>Magnoliopsida</taxon>
        <taxon>eudicotyledons</taxon>
        <taxon>Gunneridae</taxon>
        <taxon>Pentapetalae</taxon>
        <taxon>rosids</taxon>
        <taxon>malvids</taxon>
        <taxon>Malvales</taxon>
        <taxon>Malvaceae</taxon>
        <taxon>Malvoideae</taxon>
        <taxon>Gossypium</taxon>
    </lineage>
</organism>
<keyword evidence="2" id="KW-1185">Reference proteome</keyword>
<name>A0A9D3UE93_9ROSI</name>
<evidence type="ECO:0000313" key="2">
    <source>
        <dbReference type="Proteomes" id="UP000828251"/>
    </source>
</evidence>
<sequence length="136" mass="15735">MVDDSSGDDSDDEREIKEILQRMKSSNRLFVVVCSSLQLYYEKFILKQRYMDSKQSAQYPNKYDCIDAIDGTHITAILPPNEQLPTLEEKVSGLKMEGSSHDTRIFLDVIRDPKYKFSHPPNGKYYLVDSGYPQMK</sequence>
<protein>
    <recommendedName>
        <fullName evidence="3">DDE Tnp4 domain-containing protein</fullName>
    </recommendedName>
</protein>
<dbReference type="PANTHER" id="PTHR22930">
    <property type="match status" value="1"/>
</dbReference>
<dbReference type="InterPro" id="IPR045249">
    <property type="entry name" value="HARBI1-like"/>
</dbReference>
<reference evidence="1 2" key="1">
    <citation type="journal article" date="2021" name="Plant Biotechnol. J.">
        <title>Multi-omics assisted identification of the key and species-specific regulatory components of drought-tolerant mechanisms in Gossypium stocksii.</title>
        <authorList>
            <person name="Yu D."/>
            <person name="Ke L."/>
            <person name="Zhang D."/>
            <person name="Wu Y."/>
            <person name="Sun Y."/>
            <person name="Mei J."/>
            <person name="Sun J."/>
            <person name="Sun Y."/>
        </authorList>
    </citation>
    <scope>NUCLEOTIDE SEQUENCE [LARGE SCALE GENOMIC DNA]</scope>
    <source>
        <strain evidence="2">cv. E1</strain>
        <tissue evidence="1">Leaf</tissue>
    </source>
</reference>
<dbReference type="OrthoDB" id="974998at2759"/>